<dbReference type="EMBL" id="JBHTOM010000001">
    <property type="protein sequence ID" value="MFD1548173.1"/>
    <property type="molecule type" value="Genomic_DNA"/>
</dbReference>
<feature type="domain" description="Thoeris anti-defense 2-like" evidence="1">
    <location>
        <begin position="1"/>
        <end position="69"/>
    </location>
</feature>
<comment type="caution">
    <text evidence="2">The sequence shown here is derived from an EMBL/GenBank/DDBJ whole genome shotgun (WGS) entry which is preliminary data.</text>
</comment>
<gene>
    <name evidence="2" type="ORF">ACFQ5T_00510</name>
</gene>
<organism evidence="2 3">
    <name type="scientific">Levilactobacillus fuyuanensis</name>
    <dbReference type="NCBI Taxonomy" id="2486022"/>
    <lineage>
        <taxon>Bacteria</taxon>
        <taxon>Bacillati</taxon>
        <taxon>Bacillota</taxon>
        <taxon>Bacilli</taxon>
        <taxon>Lactobacillales</taxon>
        <taxon>Lactobacillaceae</taxon>
        <taxon>Levilactobacillus</taxon>
    </lineage>
</organism>
<sequence>MNFGEALEQVKNGKGMRLPQWKPDVVIFAQYPDKHSKMTAPYLYVQSRFGRVPWKETNIELFSDDWEAVK</sequence>
<dbReference type="RefSeq" id="WP_125701833.1">
    <property type="nucleotide sequence ID" value="NZ_JBHTOM010000001.1"/>
</dbReference>
<evidence type="ECO:0000313" key="2">
    <source>
        <dbReference type="EMBL" id="MFD1548173.1"/>
    </source>
</evidence>
<dbReference type="Proteomes" id="UP001597195">
    <property type="component" value="Unassembled WGS sequence"/>
</dbReference>
<evidence type="ECO:0000313" key="3">
    <source>
        <dbReference type="Proteomes" id="UP001597195"/>
    </source>
</evidence>
<name>A0ABW4H0B3_9LACO</name>
<reference evidence="3" key="1">
    <citation type="journal article" date="2019" name="Int. J. Syst. Evol. Microbiol.">
        <title>The Global Catalogue of Microorganisms (GCM) 10K type strain sequencing project: providing services to taxonomists for standard genome sequencing and annotation.</title>
        <authorList>
            <consortium name="The Broad Institute Genomics Platform"/>
            <consortium name="The Broad Institute Genome Sequencing Center for Infectious Disease"/>
            <person name="Wu L."/>
            <person name="Ma J."/>
        </authorList>
    </citation>
    <scope>NUCLEOTIDE SEQUENCE [LARGE SCALE GENOMIC DNA]</scope>
    <source>
        <strain evidence="3">CCM 8906</strain>
    </source>
</reference>
<keyword evidence="3" id="KW-1185">Reference proteome</keyword>
<proteinExistence type="predicted"/>
<accession>A0ABW4H0B3</accession>
<protein>
    <submittedName>
        <fullName evidence="2">MW1434 family type I TA system toxin</fullName>
    </submittedName>
</protein>
<dbReference type="InterPro" id="IPR021361">
    <property type="entry name" value="Tad2-like_dom"/>
</dbReference>
<dbReference type="Pfam" id="PF11195">
    <property type="entry name" value="Tad2-like"/>
    <property type="match status" value="1"/>
</dbReference>
<evidence type="ECO:0000259" key="1">
    <source>
        <dbReference type="Pfam" id="PF11195"/>
    </source>
</evidence>